<accession>A0A485PKT0</accession>
<evidence type="ECO:0000259" key="2">
    <source>
        <dbReference type="Pfam" id="PF20256"/>
    </source>
</evidence>
<sequence length="374" mass="41147">MAAITTFAANKHGRAVNCIVEREDMLITGGHHPYLGKYKAGFMNVGRMLALDMEYYSNGRASLDELLFMSVAQLPSGVNNQNITSLPSNTLLRGFGFPQAQLISESWITEVAASCGLAPEKVRMMNVYKKLIKQEINAKALIQCWKECMSVSSFSLRKAAMEKFNSETYWKKKGLAVVPLKFSVSFGSVAAGQAAVLVPIYLDGSVLMTHSGIKMGQGVHTKMIQVASYKLRTPVSNNHLHGPSTETVPNTNVSGVLWWRHACQTLLKCLEPVISKNHQGTQDWLSSRILFPPGVESDMNWETGKSHPLKYFVYGAACSEVEIDCLTGVHRNIQTDIGMDVGFSINPALDIGQIEGAFIQGMGLYTIEELNYSP</sequence>
<dbReference type="PANTHER" id="PTHR45444">
    <property type="entry name" value="XANTHINE DEHYDROGENASE"/>
    <property type="match status" value="1"/>
</dbReference>
<dbReference type="PANTHER" id="PTHR45444:SF3">
    <property type="entry name" value="XANTHINE DEHYDROGENASE"/>
    <property type="match status" value="1"/>
</dbReference>
<proteinExistence type="predicted"/>
<gene>
    <name evidence="3" type="ORF">LYPA_23C015781</name>
</gene>
<name>A0A485PKT0_LYNPA</name>
<organism evidence="3 4">
    <name type="scientific">Lynx pardinus</name>
    <name type="common">Iberian lynx</name>
    <name type="synonym">Felis pardina</name>
    <dbReference type="NCBI Taxonomy" id="191816"/>
    <lineage>
        <taxon>Eukaryota</taxon>
        <taxon>Metazoa</taxon>
        <taxon>Chordata</taxon>
        <taxon>Craniata</taxon>
        <taxon>Vertebrata</taxon>
        <taxon>Euteleostomi</taxon>
        <taxon>Mammalia</taxon>
        <taxon>Eutheria</taxon>
        <taxon>Laurasiatheria</taxon>
        <taxon>Carnivora</taxon>
        <taxon>Feliformia</taxon>
        <taxon>Felidae</taxon>
        <taxon>Felinae</taxon>
        <taxon>Lynx</taxon>
    </lineage>
</organism>
<evidence type="ECO:0000313" key="3">
    <source>
        <dbReference type="EMBL" id="VFV47261.1"/>
    </source>
</evidence>
<dbReference type="InterPro" id="IPR037165">
    <property type="entry name" value="AldOxase/xan_DH_Mopterin-bd_sf"/>
</dbReference>
<dbReference type="InterPro" id="IPR016208">
    <property type="entry name" value="Ald_Oxase/xanthine_DH-like"/>
</dbReference>
<dbReference type="Proteomes" id="UP000386466">
    <property type="component" value="Unassembled WGS sequence"/>
</dbReference>
<dbReference type="InterPro" id="IPR008274">
    <property type="entry name" value="AldOxase/xan_DH_MoCoBD1"/>
</dbReference>
<evidence type="ECO:0000259" key="1">
    <source>
        <dbReference type="Pfam" id="PF02738"/>
    </source>
</evidence>
<dbReference type="GO" id="GO:0005506">
    <property type="term" value="F:iron ion binding"/>
    <property type="evidence" value="ECO:0007669"/>
    <property type="project" value="InterPro"/>
</dbReference>
<protein>
    <submittedName>
        <fullName evidence="3">Aldehyde oxidase-like</fullName>
    </submittedName>
</protein>
<dbReference type="SUPFAM" id="SSF56003">
    <property type="entry name" value="Molybdenum cofactor-binding domain"/>
    <property type="match status" value="1"/>
</dbReference>
<dbReference type="Pfam" id="PF02738">
    <property type="entry name" value="MoCoBD_1"/>
    <property type="match status" value="1"/>
</dbReference>
<reference evidence="3 4" key="1">
    <citation type="submission" date="2019-01" db="EMBL/GenBank/DDBJ databases">
        <authorList>
            <person name="Alioto T."/>
            <person name="Alioto T."/>
        </authorList>
    </citation>
    <scope>NUCLEOTIDE SEQUENCE [LARGE SCALE GENOMIC DNA]</scope>
</reference>
<dbReference type="EMBL" id="CAAGRJ010040210">
    <property type="protein sequence ID" value="VFV47261.1"/>
    <property type="molecule type" value="Genomic_DNA"/>
</dbReference>
<dbReference type="GO" id="GO:0016491">
    <property type="term" value="F:oxidoreductase activity"/>
    <property type="evidence" value="ECO:0007669"/>
    <property type="project" value="InterPro"/>
</dbReference>
<feature type="domain" description="Aldehyde oxidase/xanthine dehydrogenase first molybdopterin binding" evidence="1">
    <location>
        <begin position="2"/>
        <end position="127"/>
    </location>
</feature>
<dbReference type="AlphaFoldDB" id="A0A485PKT0"/>
<dbReference type="InterPro" id="IPR046867">
    <property type="entry name" value="AldOxase/xan_DH_MoCoBD2"/>
</dbReference>
<feature type="domain" description="Aldehyde oxidase/xanthine dehydrogenase second molybdopterin binding" evidence="2">
    <location>
        <begin position="148"/>
        <end position="373"/>
    </location>
</feature>
<keyword evidence="4" id="KW-1185">Reference proteome</keyword>
<dbReference type="Gene3D" id="3.30.365.10">
    <property type="entry name" value="Aldehyde oxidase/xanthine dehydrogenase, molybdopterin binding domain"/>
    <property type="match status" value="4"/>
</dbReference>
<dbReference type="Pfam" id="PF20256">
    <property type="entry name" value="MoCoBD_2"/>
    <property type="match status" value="1"/>
</dbReference>
<evidence type="ECO:0000313" key="4">
    <source>
        <dbReference type="Proteomes" id="UP000386466"/>
    </source>
</evidence>